<reference evidence="1" key="2">
    <citation type="journal article" date="2015" name="Data Brief">
        <title>Shoot transcriptome of the giant reed, Arundo donax.</title>
        <authorList>
            <person name="Barrero R.A."/>
            <person name="Guerrero F.D."/>
            <person name="Moolhuijzen P."/>
            <person name="Goolsby J.A."/>
            <person name="Tidwell J."/>
            <person name="Bellgard S.E."/>
            <person name="Bellgard M.I."/>
        </authorList>
    </citation>
    <scope>NUCLEOTIDE SEQUENCE</scope>
    <source>
        <tissue evidence="1">Shoot tissue taken approximately 20 cm above the soil surface</tissue>
    </source>
</reference>
<dbReference type="EMBL" id="GBRH01169802">
    <property type="protein sequence ID" value="JAE28094.1"/>
    <property type="molecule type" value="Transcribed_RNA"/>
</dbReference>
<dbReference type="AlphaFoldDB" id="A0A0A9GX41"/>
<reference evidence="1" key="1">
    <citation type="submission" date="2014-09" db="EMBL/GenBank/DDBJ databases">
        <authorList>
            <person name="Magalhaes I.L.F."/>
            <person name="Oliveira U."/>
            <person name="Santos F.R."/>
            <person name="Vidigal T.H.D.A."/>
            <person name="Brescovit A.D."/>
            <person name="Santos A.J."/>
        </authorList>
    </citation>
    <scope>NUCLEOTIDE SEQUENCE</scope>
    <source>
        <tissue evidence="1">Shoot tissue taken approximately 20 cm above the soil surface</tissue>
    </source>
</reference>
<evidence type="ECO:0000313" key="1">
    <source>
        <dbReference type="EMBL" id="JAE28094.1"/>
    </source>
</evidence>
<sequence>MALEILSPFPPVQKLDGHNCDFKFSIEQYKYKMHYNCIICLDVDNQQMN</sequence>
<protein>
    <submittedName>
        <fullName evidence="1">Uncharacterized protein</fullName>
    </submittedName>
</protein>
<accession>A0A0A9GX41</accession>
<name>A0A0A9GX41_ARUDO</name>
<proteinExistence type="predicted"/>
<organism evidence="1">
    <name type="scientific">Arundo donax</name>
    <name type="common">Giant reed</name>
    <name type="synonym">Donax arundinaceus</name>
    <dbReference type="NCBI Taxonomy" id="35708"/>
    <lineage>
        <taxon>Eukaryota</taxon>
        <taxon>Viridiplantae</taxon>
        <taxon>Streptophyta</taxon>
        <taxon>Embryophyta</taxon>
        <taxon>Tracheophyta</taxon>
        <taxon>Spermatophyta</taxon>
        <taxon>Magnoliopsida</taxon>
        <taxon>Liliopsida</taxon>
        <taxon>Poales</taxon>
        <taxon>Poaceae</taxon>
        <taxon>PACMAD clade</taxon>
        <taxon>Arundinoideae</taxon>
        <taxon>Arundineae</taxon>
        <taxon>Arundo</taxon>
    </lineage>
</organism>